<reference evidence="1" key="1">
    <citation type="submission" date="2020-12" db="EMBL/GenBank/DDBJ databases">
        <title>Enhanced detection system for hospital associated transmission using whole genome sequencing surveillance.</title>
        <authorList>
            <person name="Harrison L.H."/>
            <person name="Van Tyne D."/>
            <person name="Marsh J.W."/>
            <person name="Griffith M.P."/>
            <person name="Snyder D.J."/>
            <person name="Cooper V.S."/>
            <person name="Mustapha M."/>
        </authorList>
    </citation>
    <scope>NUCLEOTIDE SEQUENCE</scope>
    <source>
        <strain evidence="1">PSB00042</strain>
    </source>
</reference>
<proteinExistence type="predicted"/>
<name>A0A8I1JGQ6_PSEPU</name>
<dbReference type="RefSeq" id="WP_198746671.1">
    <property type="nucleotide sequence ID" value="NZ_JAEHTE010000002.1"/>
</dbReference>
<evidence type="ECO:0000313" key="2">
    <source>
        <dbReference type="Proteomes" id="UP000637061"/>
    </source>
</evidence>
<dbReference type="Proteomes" id="UP000637061">
    <property type="component" value="Unassembled WGS sequence"/>
</dbReference>
<dbReference type="EMBL" id="JAEHTE010000002">
    <property type="protein sequence ID" value="MBI6883057.1"/>
    <property type="molecule type" value="Genomic_DNA"/>
</dbReference>
<gene>
    <name evidence="1" type="ORF">JEU22_03945</name>
</gene>
<protein>
    <submittedName>
        <fullName evidence="1">Uncharacterized protein</fullName>
    </submittedName>
</protein>
<organism evidence="1 2">
    <name type="scientific">Pseudomonas putida</name>
    <name type="common">Arthrobacter siderocapsulatus</name>
    <dbReference type="NCBI Taxonomy" id="303"/>
    <lineage>
        <taxon>Bacteria</taxon>
        <taxon>Pseudomonadati</taxon>
        <taxon>Pseudomonadota</taxon>
        <taxon>Gammaproteobacteria</taxon>
        <taxon>Pseudomonadales</taxon>
        <taxon>Pseudomonadaceae</taxon>
        <taxon>Pseudomonas</taxon>
    </lineage>
</organism>
<comment type="caution">
    <text evidence="1">The sequence shown here is derived from an EMBL/GenBank/DDBJ whole genome shotgun (WGS) entry which is preliminary data.</text>
</comment>
<evidence type="ECO:0000313" key="1">
    <source>
        <dbReference type="EMBL" id="MBI6883057.1"/>
    </source>
</evidence>
<accession>A0A8I1JGQ6</accession>
<sequence>MPNIPTLLRFAATAALEGWTFIEQSRGDLAGRIMIASDSTQGRFECDVDAEQFVRIQAANGSKIHIEALSLHRQPALFA</sequence>
<dbReference type="AlphaFoldDB" id="A0A8I1JGQ6"/>